<reference evidence="8" key="1">
    <citation type="submission" date="2021-01" db="UniProtKB">
        <authorList>
            <consortium name="EnsemblMetazoa"/>
        </authorList>
    </citation>
    <scope>IDENTIFICATION</scope>
</reference>
<feature type="transmembrane region" description="Helical" evidence="6">
    <location>
        <begin position="60"/>
        <end position="82"/>
    </location>
</feature>
<feature type="transmembrane region" description="Helical" evidence="6">
    <location>
        <begin position="607"/>
        <end position="630"/>
    </location>
</feature>
<evidence type="ECO:0000313" key="9">
    <source>
        <dbReference type="Proteomes" id="UP000002358"/>
    </source>
</evidence>
<feature type="transmembrane region" description="Helical" evidence="6">
    <location>
        <begin position="519"/>
        <end position="540"/>
    </location>
</feature>
<dbReference type="EnsemblMetazoa" id="XM_031926172">
    <property type="protein sequence ID" value="XP_031782032"/>
    <property type="gene ID" value="LOC100121799"/>
</dbReference>
<comment type="similarity">
    <text evidence="2">Belongs to the major facilitator superfamily. MFSD6 family.</text>
</comment>
<evidence type="ECO:0000313" key="8">
    <source>
        <dbReference type="EnsemblMetazoa" id="XP_031782033"/>
    </source>
</evidence>
<dbReference type="AlphaFoldDB" id="A0A7M7T8C2"/>
<evidence type="ECO:0000256" key="6">
    <source>
        <dbReference type="SAM" id="Phobius"/>
    </source>
</evidence>
<dbReference type="EnsemblMetazoa" id="XM_008215261">
    <property type="protein sequence ID" value="XP_008213483"/>
    <property type="gene ID" value="LOC100121799"/>
</dbReference>
<dbReference type="InterPro" id="IPR024989">
    <property type="entry name" value="MFS_assoc_dom"/>
</dbReference>
<feature type="transmembrane region" description="Helical" evidence="6">
    <location>
        <begin position="465"/>
        <end position="484"/>
    </location>
</feature>
<feature type="transmembrane region" description="Helical" evidence="6">
    <location>
        <begin position="683"/>
        <end position="702"/>
    </location>
</feature>
<dbReference type="SUPFAM" id="SSF103473">
    <property type="entry name" value="MFS general substrate transporter"/>
    <property type="match status" value="2"/>
</dbReference>
<protein>
    <recommendedName>
        <fullName evidence="7">Major facilitator superfamily associated domain-containing protein</fullName>
    </recommendedName>
</protein>
<keyword evidence="3 6" id="KW-0812">Transmembrane</keyword>
<dbReference type="Pfam" id="PF12832">
    <property type="entry name" value="MFS_1_like"/>
    <property type="match status" value="1"/>
</dbReference>
<organism evidence="8 9">
    <name type="scientific">Nasonia vitripennis</name>
    <name type="common">Parasitic wasp</name>
    <dbReference type="NCBI Taxonomy" id="7425"/>
    <lineage>
        <taxon>Eukaryota</taxon>
        <taxon>Metazoa</taxon>
        <taxon>Ecdysozoa</taxon>
        <taxon>Arthropoda</taxon>
        <taxon>Hexapoda</taxon>
        <taxon>Insecta</taxon>
        <taxon>Pterygota</taxon>
        <taxon>Neoptera</taxon>
        <taxon>Endopterygota</taxon>
        <taxon>Hymenoptera</taxon>
        <taxon>Apocrita</taxon>
        <taxon>Proctotrupomorpha</taxon>
        <taxon>Chalcidoidea</taxon>
        <taxon>Pteromalidae</taxon>
        <taxon>Pteromalinae</taxon>
        <taxon>Nasonia</taxon>
    </lineage>
</organism>
<keyword evidence="9" id="KW-1185">Reference proteome</keyword>
<feature type="transmembrane region" description="Helical" evidence="6">
    <location>
        <begin position="582"/>
        <end position="601"/>
    </location>
</feature>
<accession>A0A7M7T8C2</accession>
<dbReference type="FunCoup" id="A0A7M7T8C2">
    <property type="interactions" value="53"/>
</dbReference>
<feature type="domain" description="Major facilitator superfamily associated" evidence="7">
    <location>
        <begin position="25"/>
        <end position="668"/>
    </location>
</feature>
<dbReference type="Proteomes" id="UP000002358">
    <property type="component" value="Chromosome 3"/>
</dbReference>
<dbReference type="Gene3D" id="1.20.1250.20">
    <property type="entry name" value="MFS general substrate transporter like domains"/>
    <property type="match status" value="2"/>
</dbReference>
<dbReference type="OrthoDB" id="6414167at2759"/>
<dbReference type="InterPro" id="IPR036259">
    <property type="entry name" value="MFS_trans_sf"/>
</dbReference>
<dbReference type="PANTHER" id="PTHR16172">
    <property type="entry name" value="MAJOR FACILITATOR SUPERFAMILY DOMAIN-CONTAINING PROTEIN 6-LIKE"/>
    <property type="match status" value="1"/>
</dbReference>
<feature type="transmembrane region" description="Helical" evidence="6">
    <location>
        <begin position="110"/>
        <end position="135"/>
    </location>
</feature>
<evidence type="ECO:0000256" key="5">
    <source>
        <dbReference type="ARBA" id="ARBA00023136"/>
    </source>
</evidence>
<feature type="transmembrane region" description="Helical" evidence="6">
    <location>
        <begin position="552"/>
        <end position="570"/>
    </location>
</feature>
<proteinExistence type="inferred from homology"/>
<keyword evidence="4 6" id="KW-1133">Transmembrane helix</keyword>
<feature type="transmembrane region" description="Helical" evidence="6">
    <location>
        <begin position="26"/>
        <end position="48"/>
    </location>
</feature>
<comment type="subcellular location">
    <subcellularLocation>
        <location evidence="1">Membrane</location>
        <topology evidence="1">Multi-pass membrane protein</topology>
    </subcellularLocation>
</comment>
<dbReference type="InParanoid" id="A0A7M7T8C2"/>
<evidence type="ECO:0000256" key="1">
    <source>
        <dbReference type="ARBA" id="ARBA00004141"/>
    </source>
</evidence>
<dbReference type="GO" id="GO:0016020">
    <property type="term" value="C:membrane"/>
    <property type="evidence" value="ECO:0007669"/>
    <property type="project" value="UniProtKB-SubCell"/>
</dbReference>
<name>A0A7M7T8C2_NASVI</name>
<sequence length="750" mass="82415">MSSTTEAISDVKGSDARRKLININLISLKFLLFFFFGGMGCLLPFLPLHMLAVGLTAQEIRLISMIAPAVAILGPLIAGPLADRVAASRYRLQSNGLSDQKPAQPSNGRYLRIMIAVCCVFSALFYALLLVVPVVKRVDLPHELRPSVRFSCDERGAVVHQERCRDAIGCHRWSNEDLVGSLRLEKCDYACYPLDEKRRREKFPPSQTEASPVNVIPLSTEAILLENPAAPVDGPEVESSGELGVIPLDTTTETATAPPAIGREPRSSKSRRYVMPKSESPHVCYDGTGGYTVCHVFTESRDSLVVNASLRQAVNPEDIDEWCAYPVAQFFDCRIPADIQSSMARLNQSCLIECLLENPYDVDRERNTTDFQIEDSVLAESQCRQVIGNEQLTFWMYLAIRCLADIFPTAAVALIDAAIVIATRETSTGRGDVGRQLAFGSLGFAIFGPLSGYLTTLLPQPSASYYAPLALHGLLVLLAGCIALSSDSMPLSPPEWWWHTRSGMLALPMSAVRKYGGETAALFIVLILAGALWSTVDSYLSIHLVNLKADELSIGLALTVGAWPAVLFLWKSEHLVDYCGHSNLLITAFIIYIVRFTGLSIVPDVLWALISQALELFTLGIMWVTAILYFRHLIPRQMTTTGQALPVIAHFCIGRAIGAVIGACIDKFEGYDDVESMRKIYKCMAIAAAAIATLYFVLYHGILKPRCHGQSVQGGQRQPPTIVQAMNGNGNYTPLRVYHNGMGRKGQFRY</sequence>
<gene>
    <name evidence="8" type="primary">100121799</name>
</gene>
<evidence type="ECO:0000256" key="3">
    <source>
        <dbReference type="ARBA" id="ARBA00022692"/>
    </source>
</evidence>
<dbReference type="EnsemblMetazoa" id="XM_031926173">
    <property type="protein sequence ID" value="XP_031782033"/>
    <property type="gene ID" value="LOC100121799"/>
</dbReference>
<dbReference type="InterPro" id="IPR051717">
    <property type="entry name" value="MFS_MFSD6"/>
</dbReference>
<feature type="transmembrane region" description="Helical" evidence="6">
    <location>
        <begin position="433"/>
        <end position="453"/>
    </location>
</feature>
<evidence type="ECO:0000256" key="2">
    <source>
        <dbReference type="ARBA" id="ARBA00005241"/>
    </source>
</evidence>
<dbReference type="PANTHER" id="PTHR16172:SF27">
    <property type="entry name" value="FI19426P1"/>
    <property type="match status" value="1"/>
</dbReference>
<evidence type="ECO:0000256" key="4">
    <source>
        <dbReference type="ARBA" id="ARBA00022989"/>
    </source>
</evidence>
<feature type="transmembrane region" description="Helical" evidence="6">
    <location>
        <begin position="394"/>
        <end position="421"/>
    </location>
</feature>
<evidence type="ECO:0000259" key="7">
    <source>
        <dbReference type="Pfam" id="PF12832"/>
    </source>
</evidence>
<keyword evidence="5 6" id="KW-0472">Membrane</keyword>